<proteinExistence type="predicted"/>
<sequence>MLGCSFKLRTTHHAHPGAEGSDHHSHPSRLSAVSCLGVAAAMGRKVLAPTHLGRSWFCSCYRDTELAISALRARTATGSPGSCRCTAGPLPCASALESCCCWVT</sequence>
<dbReference type="AlphaFoldDB" id="A0A2J8U8Z5"/>
<reference evidence="1" key="1">
    <citation type="submission" date="2017-12" db="EMBL/GenBank/DDBJ databases">
        <title>High-resolution comparative analysis of great ape genomes.</title>
        <authorList>
            <person name="Pollen A."/>
            <person name="Hastie A."/>
            <person name="Hormozdiari F."/>
            <person name="Dougherty M."/>
            <person name="Liu R."/>
            <person name="Chaisson M."/>
            <person name="Hoppe E."/>
            <person name="Hill C."/>
            <person name="Pang A."/>
            <person name="Hillier L."/>
            <person name="Baker C."/>
            <person name="Armstrong J."/>
            <person name="Shendure J."/>
            <person name="Paten B."/>
            <person name="Wilson R."/>
            <person name="Chao H."/>
            <person name="Schneider V."/>
            <person name="Ventura M."/>
            <person name="Kronenberg Z."/>
            <person name="Murali S."/>
            <person name="Gordon D."/>
            <person name="Cantsilieris S."/>
            <person name="Munson K."/>
            <person name="Nelson B."/>
            <person name="Raja A."/>
            <person name="Underwood J."/>
            <person name="Diekhans M."/>
            <person name="Fiddes I."/>
            <person name="Haussler D."/>
            <person name="Eichler E."/>
        </authorList>
    </citation>
    <scope>NUCLEOTIDE SEQUENCE [LARGE SCALE GENOMIC DNA]</scope>
    <source>
        <strain evidence="1">Susie</strain>
    </source>
</reference>
<organism evidence="1">
    <name type="scientific">Pongo abelii</name>
    <name type="common">Sumatran orangutan</name>
    <name type="synonym">Pongo pygmaeus abelii</name>
    <dbReference type="NCBI Taxonomy" id="9601"/>
    <lineage>
        <taxon>Eukaryota</taxon>
        <taxon>Metazoa</taxon>
        <taxon>Chordata</taxon>
        <taxon>Craniata</taxon>
        <taxon>Vertebrata</taxon>
        <taxon>Euteleostomi</taxon>
        <taxon>Mammalia</taxon>
        <taxon>Eutheria</taxon>
        <taxon>Euarchontoglires</taxon>
        <taxon>Primates</taxon>
        <taxon>Haplorrhini</taxon>
        <taxon>Catarrhini</taxon>
        <taxon>Hominidae</taxon>
        <taxon>Pongo</taxon>
    </lineage>
</organism>
<evidence type="ECO:0000313" key="1">
    <source>
        <dbReference type="EMBL" id="PNJ41744.1"/>
    </source>
</evidence>
<protein>
    <submittedName>
        <fullName evidence="1">C19orf48 isoform 16</fullName>
    </submittedName>
</protein>
<name>A0A2J8U8Z5_PONAB</name>
<gene>
    <name evidence="1" type="ORF">CR201_G0029723</name>
</gene>
<dbReference type="EMBL" id="NDHI03003467">
    <property type="protein sequence ID" value="PNJ41744.1"/>
    <property type="molecule type" value="Genomic_DNA"/>
</dbReference>
<accession>A0A2J8U8Z5</accession>
<comment type="caution">
    <text evidence="1">The sequence shown here is derived from an EMBL/GenBank/DDBJ whole genome shotgun (WGS) entry which is preliminary data.</text>
</comment>